<dbReference type="EMBL" id="JASZZX010000030">
    <property type="protein sequence ID" value="MDM3929057.1"/>
    <property type="molecule type" value="Genomic_DNA"/>
</dbReference>
<name>A0A220YH08_MYCIT</name>
<feature type="domain" description="Luciferase-like" evidence="2">
    <location>
        <begin position="19"/>
        <end position="309"/>
    </location>
</feature>
<keyword evidence="6" id="KW-1185">Reference proteome</keyword>
<dbReference type="EMBL" id="CP015267">
    <property type="protein sequence ID" value="ASL16912.1"/>
    <property type="molecule type" value="Genomic_DNA"/>
</dbReference>
<evidence type="ECO:0000313" key="6">
    <source>
        <dbReference type="Proteomes" id="UP001529272"/>
    </source>
</evidence>
<dbReference type="AlphaFoldDB" id="A0A220YH08"/>
<evidence type="ECO:0000313" key="4">
    <source>
        <dbReference type="EMBL" id="MDM3929057.1"/>
    </source>
</evidence>
<dbReference type="Proteomes" id="UP000198286">
    <property type="component" value="Chromosome"/>
</dbReference>
<dbReference type="GO" id="GO:0016705">
    <property type="term" value="F:oxidoreductase activity, acting on paired donors, with incorporation or reduction of molecular oxygen"/>
    <property type="evidence" value="ECO:0007669"/>
    <property type="project" value="InterPro"/>
</dbReference>
<sequence>MSDIAVSVALPPTFESGQHIAVAEELGYRRAYLYDTPFGGDDVWLGLHRAAAQTTTIELGPAVLIPTQRHPLVNAAATVSLHQVAPGRILTSFGTGFSSRAAIGQPPIRWSYMEGYIRAYQALLAGEVVDWEGAAIKLMLTSAQAGVLPLRIPLLLAATGPKGAGVAKRLGADGVISMFNVVPGQRDFRRAAVATMGTVLDDVEGLAGEGVRLAVGAPWAAAYHFTYVTQGADAVREMPGGTAWLDVIEKVPQRLRHLHIHQGTMVEMNDADLAAWHAGGYASVPSVTLSGSADAVGEAVAAMGQAGATEIIYEPSGPDISRELERFIAAVRG</sequence>
<evidence type="ECO:0000313" key="3">
    <source>
        <dbReference type="EMBL" id="ASL16912.1"/>
    </source>
</evidence>
<dbReference type="Gene3D" id="3.20.20.30">
    <property type="entry name" value="Luciferase-like domain"/>
    <property type="match status" value="1"/>
</dbReference>
<dbReference type="InterPro" id="IPR050564">
    <property type="entry name" value="F420-G6PD/mer"/>
</dbReference>
<organism evidence="3 5">
    <name type="scientific">Mycobacterium intracellulare subsp. chimaera</name>
    <dbReference type="NCBI Taxonomy" id="222805"/>
    <lineage>
        <taxon>Bacteria</taxon>
        <taxon>Bacillati</taxon>
        <taxon>Actinomycetota</taxon>
        <taxon>Actinomycetes</taxon>
        <taxon>Mycobacteriales</taxon>
        <taxon>Mycobacteriaceae</taxon>
        <taxon>Mycobacterium</taxon>
        <taxon>Mycobacterium avium complex (MAC)</taxon>
    </lineage>
</organism>
<dbReference type="RefSeq" id="WP_042912984.1">
    <property type="nucleotide sequence ID" value="NZ_CP015267.1"/>
</dbReference>
<dbReference type="InterPro" id="IPR036661">
    <property type="entry name" value="Luciferase-like_sf"/>
</dbReference>
<reference evidence="4" key="3">
    <citation type="submission" date="2023-06" db="EMBL/GenBank/DDBJ databases">
        <authorList>
            <person name="Spilker T."/>
        </authorList>
    </citation>
    <scope>NUCLEOTIDE SEQUENCE</scope>
    <source>
        <strain evidence="4">FLAC1071</strain>
    </source>
</reference>
<dbReference type="SUPFAM" id="SSF51679">
    <property type="entry name" value="Bacterial luciferase-like"/>
    <property type="match status" value="1"/>
</dbReference>
<evidence type="ECO:0000313" key="5">
    <source>
        <dbReference type="Proteomes" id="UP000198286"/>
    </source>
</evidence>
<reference evidence="3 5" key="1">
    <citation type="journal article" date="2017" name="Lancet Infect. Dis.">
        <title>Global outbreak of severe Mycobacterium chimaera disease after cardiac surgery: a molecular epidemiological study.</title>
        <authorList>
            <person name="van Ingen J."/>
            <person name="Kohl T."/>
            <person name="Kranzer K."/>
            <person name="Hasse B."/>
            <person name="Keller P."/>
            <person name="Szafranska A."/>
            <person name="Hillemann D."/>
            <person name="Chand M."/>
            <person name="Schreiber P."/>
            <person name="Sommerstein R."/>
            <person name="Berger C."/>
            <person name="Genoni M."/>
            <person name="Ruegg C."/>
            <person name="Troillet N."/>
            <person name="Widmer A.F."/>
            <person name="Becker S.L."/>
            <person name="Herrmann M."/>
            <person name="Eckmanns T."/>
            <person name="Haller S."/>
            <person name="Hoeller C."/>
            <person name="Debast S.B."/>
            <person name="Wolfhagen M.J."/>
            <person name="Hopman J."/>
            <person name="Kluytmans J."/>
            <person name="Langelaar M."/>
            <person name="Notermans D.W."/>
            <person name="ten Oever J."/>
            <person name="van den Barselaar P."/>
            <person name="Vonk A.B.A."/>
            <person name="Vos M.C."/>
            <person name="Ahmed N."/>
            <person name="Brown T."/>
            <person name="Crook D."/>
            <person name="Lamagni T."/>
            <person name="Phin N."/>
            <person name="Smith E.G."/>
            <person name="Zambon M."/>
            <person name="Serr A."/>
            <person name="Goetting T."/>
            <person name="Ebner W."/>
            <person name="Thuermer A."/>
            <person name="Utpatel C."/>
            <person name="Sproer C."/>
            <person name="Bunk B."/>
            <person name="Nubel U."/>
            <person name="Bloemberg G."/>
            <person name="Bottger E."/>
            <person name="Niemann S."/>
            <person name="Wagner D."/>
            <person name="Sax H."/>
        </authorList>
    </citation>
    <scope>NUCLEOTIDE SEQUENCE [LARGE SCALE GENOMIC DNA]</scope>
    <source>
        <strain evidence="3 5">ZUERICH-2</strain>
    </source>
</reference>
<dbReference type="PANTHER" id="PTHR43244:SF1">
    <property type="entry name" value="5,10-METHYLENETETRAHYDROMETHANOPTERIN REDUCTASE"/>
    <property type="match status" value="1"/>
</dbReference>
<dbReference type="InterPro" id="IPR011251">
    <property type="entry name" value="Luciferase-like_dom"/>
</dbReference>
<accession>A0A220YH08</accession>
<evidence type="ECO:0000256" key="1">
    <source>
        <dbReference type="ARBA" id="ARBA00023002"/>
    </source>
</evidence>
<dbReference type="PANTHER" id="PTHR43244">
    <property type="match status" value="1"/>
</dbReference>
<dbReference type="Proteomes" id="UP001529272">
    <property type="component" value="Unassembled WGS sequence"/>
</dbReference>
<gene>
    <name evidence="3" type="ORF">MYCOZU2_04547</name>
    <name evidence="4" type="ORF">QRB35_24030</name>
</gene>
<evidence type="ECO:0000259" key="2">
    <source>
        <dbReference type="Pfam" id="PF00296"/>
    </source>
</evidence>
<protein>
    <submittedName>
        <fullName evidence="3">5,10-methylenetetrahydromethanopterin reductase</fullName>
    </submittedName>
    <submittedName>
        <fullName evidence="4">LLM class flavin-dependent oxidoreductase</fullName>
    </submittedName>
</protein>
<keyword evidence="1" id="KW-0560">Oxidoreductase</keyword>
<dbReference type="Pfam" id="PF00296">
    <property type="entry name" value="Bac_luciferase"/>
    <property type="match status" value="1"/>
</dbReference>
<proteinExistence type="predicted"/>
<dbReference type="STRING" id="222805.AN480_20895"/>
<reference evidence="4" key="2">
    <citation type="submission" date="2023-06" db="EMBL/GenBank/DDBJ databases">
        <title>Itaconate inhibition of nontuberculous mycobacteria.</title>
        <authorList>
            <person name="Breen P."/>
            <person name="Zimbric M."/>
            <person name="Caverly L."/>
        </authorList>
    </citation>
    <scope>NUCLEOTIDE SEQUENCE</scope>
    <source>
        <strain evidence="4">FLAC1071</strain>
    </source>
</reference>